<dbReference type="KEGG" id="hadh:FRZ61_33160"/>
<dbReference type="Proteomes" id="UP000325797">
    <property type="component" value="Chromosome"/>
</dbReference>
<dbReference type="Pfam" id="PF00497">
    <property type="entry name" value="SBP_bac_3"/>
    <property type="match status" value="1"/>
</dbReference>
<dbReference type="OrthoDB" id="9768183at2"/>
<organism evidence="3 4">
    <name type="scientific">Hypericibacter adhaerens</name>
    <dbReference type="NCBI Taxonomy" id="2602016"/>
    <lineage>
        <taxon>Bacteria</taxon>
        <taxon>Pseudomonadati</taxon>
        <taxon>Pseudomonadota</taxon>
        <taxon>Alphaproteobacteria</taxon>
        <taxon>Rhodospirillales</taxon>
        <taxon>Dongiaceae</taxon>
        <taxon>Hypericibacter</taxon>
    </lineage>
</organism>
<dbReference type="PANTHER" id="PTHR35936">
    <property type="entry name" value="MEMBRANE-BOUND LYTIC MUREIN TRANSGLYCOSYLASE F"/>
    <property type="match status" value="1"/>
</dbReference>
<dbReference type="PANTHER" id="PTHR35936:SF17">
    <property type="entry name" value="ARGININE-BINDING EXTRACELLULAR PROTEIN ARTP"/>
    <property type="match status" value="1"/>
</dbReference>
<gene>
    <name evidence="3" type="ORF">FRZ61_33160</name>
</gene>
<dbReference type="InterPro" id="IPR001638">
    <property type="entry name" value="Solute-binding_3/MltF_N"/>
</dbReference>
<dbReference type="EMBL" id="CP042582">
    <property type="protein sequence ID" value="QEX23378.1"/>
    <property type="molecule type" value="Genomic_DNA"/>
</dbReference>
<dbReference type="Gene3D" id="3.40.190.10">
    <property type="entry name" value="Periplasmic binding protein-like II"/>
    <property type="match status" value="2"/>
</dbReference>
<proteinExistence type="predicted"/>
<dbReference type="GO" id="GO:0033294">
    <property type="term" value="F:ectoine binding"/>
    <property type="evidence" value="ECO:0007669"/>
    <property type="project" value="InterPro"/>
</dbReference>
<dbReference type="AlphaFoldDB" id="A0A5J6N043"/>
<keyword evidence="4" id="KW-1185">Reference proteome</keyword>
<reference evidence="3 4" key="1">
    <citation type="submission" date="2019-08" db="EMBL/GenBank/DDBJ databases">
        <title>Hyperibacter terrae gen. nov., sp. nov. and Hyperibacter viscosus sp. nov., two new members in the family Rhodospirillaceae isolated from the rhizosphere of Hypericum perforatum.</title>
        <authorList>
            <person name="Noviana Z."/>
        </authorList>
    </citation>
    <scope>NUCLEOTIDE SEQUENCE [LARGE SCALE GENOMIC DNA]</scope>
    <source>
        <strain evidence="3 4">R5959</strain>
    </source>
</reference>
<dbReference type="InterPro" id="IPR014337">
    <property type="entry name" value="Ectoine_EhuB"/>
</dbReference>
<evidence type="ECO:0000313" key="3">
    <source>
        <dbReference type="EMBL" id="QEX23378.1"/>
    </source>
</evidence>
<dbReference type="GO" id="GO:0051470">
    <property type="term" value="P:ectoine transmembrane transport"/>
    <property type="evidence" value="ECO:0007669"/>
    <property type="project" value="InterPro"/>
</dbReference>
<dbReference type="SMART" id="SM00062">
    <property type="entry name" value="PBPb"/>
    <property type="match status" value="1"/>
</dbReference>
<keyword evidence="1" id="KW-0732">Signal</keyword>
<evidence type="ECO:0000313" key="4">
    <source>
        <dbReference type="Proteomes" id="UP000325797"/>
    </source>
</evidence>
<protein>
    <submittedName>
        <fullName evidence="3">Ectoine/hydroxyectoine ABC transporter substrate-binding protein EhuB</fullName>
    </submittedName>
</protein>
<evidence type="ECO:0000256" key="1">
    <source>
        <dbReference type="ARBA" id="ARBA00022729"/>
    </source>
</evidence>
<evidence type="ECO:0000259" key="2">
    <source>
        <dbReference type="SMART" id="SM00062"/>
    </source>
</evidence>
<name>A0A5J6N043_9PROT</name>
<accession>A0A5J6N043</accession>
<sequence>MKNLMNENMTRIRSMSRLRGVLTFLVLLGIGGIPAAKAQDTLAEIQKRGYVEIGIGAGGFPYAAVDQDGKPIGAAPEISIAALKQMGITDVRPQVVDWGALIPGLQAKRYDLVSTGMFMNPQRCQAVLFSKPDTCSVDVFMVPKGNPLNLHSLKDVAAHPEVKITMAPGSNEVRIAKEAGVAEDQMVTNTDVQSRLKLLQTGRVNVWIDPSDTFSALQNKDPNFEVIPVEGAQIACAGAAFRKEDATFRDAYDAALTKVQQSGEFTRILTKYGFPADIALKADTAQLCAAQ</sequence>
<dbReference type="NCBIfam" id="TIGR02995">
    <property type="entry name" value="ectoine_ehuB"/>
    <property type="match status" value="1"/>
</dbReference>
<feature type="domain" description="Solute-binding protein family 3/N-terminal" evidence="2">
    <location>
        <begin position="50"/>
        <end position="276"/>
    </location>
</feature>
<dbReference type="SUPFAM" id="SSF53850">
    <property type="entry name" value="Periplasmic binding protein-like II"/>
    <property type="match status" value="1"/>
</dbReference>